<dbReference type="PANTHER" id="PTHR37305">
    <property type="entry name" value="INTEGRAL MEMBRANE PROTEIN-RELATED"/>
    <property type="match status" value="1"/>
</dbReference>
<feature type="compositionally biased region" description="Basic and acidic residues" evidence="1">
    <location>
        <begin position="37"/>
        <end position="46"/>
    </location>
</feature>
<dbReference type="Pfam" id="PF12679">
    <property type="entry name" value="ABC2_membrane_2"/>
    <property type="match status" value="1"/>
</dbReference>
<feature type="transmembrane region" description="Helical" evidence="2">
    <location>
        <begin position="286"/>
        <end position="307"/>
    </location>
</feature>
<comment type="caution">
    <text evidence="3">The sequence shown here is derived from an EMBL/GenBank/DDBJ whole genome shotgun (WGS) entry which is preliminary data.</text>
</comment>
<keyword evidence="2" id="KW-1133">Transmembrane helix</keyword>
<feature type="region of interest" description="Disordered" evidence="1">
    <location>
        <begin position="24"/>
        <end position="50"/>
    </location>
</feature>
<evidence type="ECO:0000313" key="3">
    <source>
        <dbReference type="EMBL" id="TQD59588.1"/>
    </source>
</evidence>
<protein>
    <submittedName>
        <fullName evidence="3">ABC transporter permease subunit</fullName>
    </submittedName>
</protein>
<gene>
    <name evidence="3" type="ORF">FK267_10920</name>
</gene>
<name>A0A508BIQ2_9ACTO</name>
<evidence type="ECO:0000256" key="2">
    <source>
        <dbReference type="SAM" id="Phobius"/>
    </source>
</evidence>
<dbReference type="RefSeq" id="WP_081379397.1">
    <property type="nucleotide sequence ID" value="NZ_CP066060.1"/>
</dbReference>
<dbReference type="GeneID" id="64213634"/>
<dbReference type="GO" id="GO:0140359">
    <property type="term" value="F:ABC-type transporter activity"/>
    <property type="evidence" value="ECO:0007669"/>
    <property type="project" value="InterPro"/>
</dbReference>
<dbReference type="Proteomes" id="UP000317942">
    <property type="component" value="Unassembled WGS sequence"/>
</dbReference>
<dbReference type="EMBL" id="VICC01000007">
    <property type="protein sequence ID" value="TQD59588.1"/>
    <property type="molecule type" value="Genomic_DNA"/>
</dbReference>
<dbReference type="PANTHER" id="PTHR37305:SF1">
    <property type="entry name" value="MEMBRANE PROTEIN"/>
    <property type="match status" value="1"/>
</dbReference>
<feature type="transmembrane region" description="Helical" evidence="2">
    <location>
        <begin position="151"/>
        <end position="176"/>
    </location>
</feature>
<organism evidence="3 4">
    <name type="scientific">Actinomyces oris</name>
    <dbReference type="NCBI Taxonomy" id="544580"/>
    <lineage>
        <taxon>Bacteria</taxon>
        <taxon>Bacillati</taxon>
        <taxon>Actinomycetota</taxon>
        <taxon>Actinomycetes</taxon>
        <taxon>Actinomycetales</taxon>
        <taxon>Actinomycetaceae</taxon>
        <taxon>Actinomyces</taxon>
    </lineage>
</organism>
<dbReference type="OrthoDB" id="3297477at2"/>
<feature type="transmembrane region" description="Helical" evidence="2">
    <location>
        <begin position="74"/>
        <end position="96"/>
    </location>
</feature>
<evidence type="ECO:0000313" key="4">
    <source>
        <dbReference type="Proteomes" id="UP000317942"/>
    </source>
</evidence>
<dbReference type="GO" id="GO:0005886">
    <property type="term" value="C:plasma membrane"/>
    <property type="evidence" value="ECO:0007669"/>
    <property type="project" value="UniProtKB-SubCell"/>
</dbReference>
<keyword evidence="2" id="KW-0812">Transmembrane</keyword>
<accession>A0A508BIQ2</accession>
<feature type="transmembrane region" description="Helical" evidence="2">
    <location>
        <begin position="108"/>
        <end position="130"/>
    </location>
</feature>
<feature type="transmembrane region" description="Helical" evidence="2">
    <location>
        <begin position="221"/>
        <end position="239"/>
    </location>
</feature>
<evidence type="ECO:0000256" key="1">
    <source>
        <dbReference type="SAM" id="MobiDB-lite"/>
    </source>
</evidence>
<sequence>MTTTIDAAAGPTTGVNRFEALQKTTPVSRASRTGRHRTLETADRPSRPHVAGRQSFAGAVRAEWIKLRTLTSTWVTSVITIAITVLFGAGLAIGYAGSPDRADQAKTMIAAGSVLGMIVVAVLGALVMTGEYASGQIRSSMMAVPRRGRLFAAKALVGSAFSFVLGVLSVALAYAASSPFMKGHAGSLTDAHYLGLFWGTGLSFAVISLMAQGVGHLTRSTAGAITVVVSVLFVVPLPFQMMAGHWKWANKVLGLLPDTLSTAVSDPFSLATQWGQAGTATFLQHWQAIAVFAAWAIIPMVIAAVVFTRRDA</sequence>
<keyword evidence="2" id="KW-0472">Membrane</keyword>
<dbReference type="AlphaFoldDB" id="A0A508BIQ2"/>
<feature type="transmembrane region" description="Helical" evidence="2">
    <location>
        <begin position="196"/>
        <end position="214"/>
    </location>
</feature>
<reference evidence="3 4" key="1">
    <citation type="submission" date="2019-06" db="EMBL/GenBank/DDBJ databases">
        <title>Draft genome sequence of Actinomyces oris CCUG 34288T.</title>
        <authorList>
            <person name="Salva-Serra F."/>
            <person name="Cardew S."/>
            <person name="Moore E."/>
        </authorList>
    </citation>
    <scope>NUCLEOTIDE SEQUENCE [LARGE SCALE GENOMIC DNA]</scope>
    <source>
        <strain evidence="3 4">CCUG 34288</strain>
    </source>
</reference>
<proteinExistence type="predicted"/>